<evidence type="ECO:0000313" key="3">
    <source>
        <dbReference type="EMBL" id="MBR8536548.1"/>
    </source>
</evidence>
<keyword evidence="1" id="KW-1133">Transmembrane helix</keyword>
<gene>
    <name evidence="3" type="ORF">KDU71_13320</name>
</gene>
<feature type="transmembrane region" description="Helical" evidence="1">
    <location>
        <begin position="272"/>
        <end position="290"/>
    </location>
</feature>
<evidence type="ECO:0000256" key="1">
    <source>
        <dbReference type="SAM" id="Phobius"/>
    </source>
</evidence>
<keyword evidence="1" id="KW-0472">Membrane</keyword>
<proteinExistence type="predicted"/>
<dbReference type="RefSeq" id="WP_212191578.1">
    <property type="nucleotide sequence ID" value="NZ_JAGTAR010000020.1"/>
</dbReference>
<dbReference type="EMBL" id="JAGTAR010000020">
    <property type="protein sequence ID" value="MBR8536548.1"/>
    <property type="molecule type" value="Genomic_DNA"/>
</dbReference>
<sequence>MSSSSSNRILITATVCIVLLVVFVLAYSPKPIDWSLSYSKYDTKPFGNKLLFELLPVAFDEDAVKTSHGTFDEFFSDFETEATNLIVINNEFSPDETDIDTLIELLNQGNNLFLSASSMPDTIRSLFKIDYQERYGAGDFFLDSISFNFSNRKLRTHLGYWYKKAISNNYFTSYDTLSTSVLGFNNLGKTNFIKVKYGLGHVFINLNPQAFTNYNLLIKDNYEYAFKCLSYLPNQATVWDEHYKYKYLVHNYESGGQRSILSFILDRTPLRIAWYVLLIGVLIFFLFGSARRQRAVPILKPNINSTVTFIETIGRLYYSRKNHMDIAKKRFSYLQEYIRTRYYINTSEMNDELYQQLADKSSIPIRAIKQLFELGNNLSNMQRISEEDLEQFNRRIDFFYEQCQ</sequence>
<protein>
    <submittedName>
        <fullName evidence="3">DUF4350 domain-containing protein</fullName>
    </submittedName>
</protein>
<dbReference type="InterPro" id="IPR025646">
    <property type="entry name" value="DUF4350"/>
</dbReference>
<feature type="domain" description="DUF4350" evidence="2">
    <location>
        <begin position="42"/>
        <end position="228"/>
    </location>
</feature>
<comment type="caution">
    <text evidence="3">The sequence shown here is derived from an EMBL/GenBank/DDBJ whole genome shotgun (WGS) entry which is preliminary data.</text>
</comment>
<evidence type="ECO:0000259" key="2">
    <source>
        <dbReference type="Pfam" id="PF14258"/>
    </source>
</evidence>
<reference evidence="3" key="2">
    <citation type="submission" date="2021-04" db="EMBL/GenBank/DDBJ databases">
        <authorList>
            <person name="Zhang T."/>
            <person name="Zhang Y."/>
            <person name="Lu D."/>
            <person name="Zuo D."/>
            <person name="Du Z."/>
        </authorList>
    </citation>
    <scope>NUCLEOTIDE SEQUENCE</scope>
    <source>
        <strain evidence="3">JR1</strain>
    </source>
</reference>
<name>A0A941IYG5_9BACT</name>
<evidence type="ECO:0000313" key="4">
    <source>
        <dbReference type="Proteomes" id="UP000679220"/>
    </source>
</evidence>
<dbReference type="Proteomes" id="UP000679220">
    <property type="component" value="Unassembled WGS sequence"/>
</dbReference>
<keyword evidence="4" id="KW-1185">Reference proteome</keyword>
<keyword evidence="1" id="KW-0812">Transmembrane</keyword>
<dbReference type="Pfam" id="PF14258">
    <property type="entry name" value="DUF4350"/>
    <property type="match status" value="1"/>
</dbReference>
<accession>A0A941IYG5</accession>
<organism evidence="3 4">
    <name type="scientific">Carboxylicivirga sediminis</name>
    <dbReference type="NCBI Taxonomy" id="2006564"/>
    <lineage>
        <taxon>Bacteria</taxon>
        <taxon>Pseudomonadati</taxon>
        <taxon>Bacteroidota</taxon>
        <taxon>Bacteroidia</taxon>
        <taxon>Marinilabiliales</taxon>
        <taxon>Marinilabiliaceae</taxon>
        <taxon>Carboxylicivirga</taxon>
    </lineage>
</organism>
<dbReference type="AlphaFoldDB" id="A0A941IYG5"/>
<reference evidence="3" key="1">
    <citation type="journal article" date="2018" name="Int. J. Syst. Evol. Microbiol.">
        <title>Carboxylicivirga sediminis sp. nov., isolated from coastal sediment.</title>
        <authorList>
            <person name="Wang F.Q."/>
            <person name="Ren L.H."/>
            <person name="Zou R.J."/>
            <person name="Sun Y.Z."/>
            <person name="Liu X.J."/>
            <person name="Jiang F."/>
            <person name="Liu L.J."/>
        </authorList>
    </citation>
    <scope>NUCLEOTIDE SEQUENCE</scope>
    <source>
        <strain evidence="3">JR1</strain>
    </source>
</reference>